<dbReference type="GO" id="GO:0005525">
    <property type="term" value="F:GTP binding"/>
    <property type="evidence" value="ECO:0007669"/>
    <property type="project" value="UniProtKB-KW"/>
</dbReference>
<dbReference type="Gene3D" id="3.40.50.10050">
    <property type="entry name" value="Translation initiation factor IF- 2, domain 3"/>
    <property type="match status" value="1"/>
</dbReference>
<dbReference type="PANTHER" id="PTHR43381:SF20">
    <property type="entry name" value="TRANSLATION INITIATION FACTOR IF-2, MITOCHONDRIAL"/>
    <property type="match status" value="1"/>
</dbReference>
<evidence type="ECO:0000313" key="14">
    <source>
        <dbReference type="Proteomes" id="UP000031443"/>
    </source>
</evidence>
<dbReference type="InterPro" id="IPR044145">
    <property type="entry name" value="IF2_II"/>
</dbReference>
<keyword evidence="8" id="KW-0496">Mitochondrion</keyword>
<feature type="domain" description="Tr-type G" evidence="12">
    <location>
        <begin position="183"/>
        <end position="353"/>
    </location>
</feature>
<dbReference type="HAMAP" id="MF_00100_B">
    <property type="entry name" value="IF_2_B"/>
    <property type="match status" value="1"/>
</dbReference>
<dbReference type="Gene3D" id="3.40.50.300">
    <property type="entry name" value="P-loop containing nucleotide triphosphate hydrolases"/>
    <property type="match status" value="1"/>
</dbReference>
<evidence type="ECO:0000256" key="3">
    <source>
        <dbReference type="ARBA" id="ARBA00022540"/>
    </source>
</evidence>
<dbReference type="InterPro" id="IPR000795">
    <property type="entry name" value="T_Tr_GTP-bd_dom"/>
</dbReference>
<keyword evidence="6" id="KW-0809">Transit peptide</keyword>
<dbReference type="InterPro" id="IPR027417">
    <property type="entry name" value="P-loop_NTPase"/>
</dbReference>
<protein>
    <recommendedName>
        <fullName evidence="11">Translation initiation factor IF-2, mitochondrial</fullName>
    </recommendedName>
</protein>
<evidence type="ECO:0000256" key="2">
    <source>
        <dbReference type="ARBA" id="ARBA00007733"/>
    </source>
</evidence>
<dbReference type="InterPro" id="IPR053905">
    <property type="entry name" value="EF-G-like_DII"/>
</dbReference>
<dbReference type="eggNOG" id="KOG1145">
    <property type="taxonomic scope" value="Eukaryota"/>
</dbReference>
<keyword evidence="5" id="KW-0648">Protein biosynthesis</keyword>
<dbReference type="GO" id="GO:0003924">
    <property type="term" value="F:GTPase activity"/>
    <property type="evidence" value="ECO:0007669"/>
    <property type="project" value="InterPro"/>
</dbReference>
<dbReference type="Pfam" id="PF15739">
    <property type="entry name" value="TSNAXIP1_N"/>
    <property type="match status" value="1"/>
</dbReference>
<evidence type="ECO:0000256" key="10">
    <source>
        <dbReference type="ARBA" id="ARBA00025162"/>
    </source>
</evidence>
<dbReference type="FunFam" id="3.40.50.10050:FF:000003">
    <property type="entry name" value="translation initiation factor IF-2, mitochondrial isoform X1"/>
    <property type="match status" value="1"/>
</dbReference>
<keyword evidence="14" id="KW-1185">Reference proteome</keyword>
<comment type="subcellular location">
    <subcellularLocation>
        <location evidence="1">Mitochondrion</location>
    </subcellularLocation>
</comment>
<dbReference type="Pfam" id="PF22042">
    <property type="entry name" value="EF-G_D2"/>
    <property type="match status" value="1"/>
</dbReference>
<name>M7B1U9_CHEMY</name>
<reference evidence="14" key="1">
    <citation type="journal article" date="2013" name="Nat. Genet.">
        <title>The draft genomes of soft-shell turtle and green sea turtle yield insights into the development and evolution of the turtle-specific body plan.</title>
        <authorList>
            <person name="Wang Z."/>
            <person name="Pascual-Anaya J."/>
            <person name="Zadissa A."/>
            <person name="Li W."/>
            <person name="Niimura Y."/>
            <person name="Huang Z."/>
            <person name="Li C."/>
            <person name="White S."/>
            <person name="Xiong Z."/>
            <person name="Fang D."/>
            <person name="Wang B."/>
            <person name="Ming Y."/>
            <person name="Chen Y."/>
            <person name="Zheng Y."/>
            <person name="Kuraku S."/>
            <person name="Pignatelli M."/>
            <person name="Herrero J."/>
            <person name="Beal K."/>
            <person name="Nozawa M."/>
            <person name="Li Q."/>
            <person name="Wang J."/>
            <person name="Zhang H."/>
            <person name="Yu L."/>
            <person name="Shigenobu S."/>
            <person name="Wang J."/>
            <person name="Liu J."/>
            <person name="Flicek P."/>
            <person name="Searle S."/>
            <person name="Wang J."/>
            <person name="Kuratani S."/>
            <person name="Yin Y."/>
            <person name="Aken B."/>
            <person name="Zhang G."/>
            <person name="Irie N."/>
        </authorList>
    </citation>
    <scope>NUCLEOTIDE SEQUENCE [LARGE SCALE GENOMIC DNA]</scope>
</reference>
<dbReference type="InterPro" id="IPR015760">
    <property type="entry name" value="TIF_IF2"/>
</dbReference>
<dbReference type="Proteomes" id="UP000031443">
    <property type="component" value="Unassembled WGS sequence"/>
</dbReference>
<dbReference type="FunFam" id="2.40.30.10:FF:000007">
    <property type="entry name" value="Translation initiation factor IF-2"/>
    <property type="match status" value="1"/>
</dbReference>
<comment type="function">
    <text evidence="10">One of the essential components for the initiation of protein synthesis. Protects formylmethionyl-tRNA from spontaneous hydrolysis and promotes its binding to the 30S ribosomal subunits. Also involved in the hydrolysis of GTP during the formation of the 70S ribosomal complex.</text>
</comment>
<dbReference type="InterPro" id="IPR012331">
    <property type="entry name" value="Clathrin_H-chain_linker"/>
</dbReference>
<dbReference type="EMBL" id="KB584215">
    <property type="protein sequence ID" value="EMP26073.1"/>
    <property type="molecule type" value="Genomic_DNA"/>
</dbReference>
<sequence>MNRGMMLKLENLVQLHCACRQLHSLSYRKIHRTQWKPVKSSTYPMRPIQPHPQLWQTDTFISVVLSQYRLLATKEGKRPGKQKLPPIKPKIERQEVEIQQRMTAEDLARAMDKDIDHVFEALLLTGIDLDSLEPDSVLEEVWIKEVVKKSGMKYKWAKLKQEKVRENKDAARRPPADPALLTPRPPVVTILGHVDHGKTTLLDSLRKTQVAAMEAGGITQHIGAFLVYLPSGEKVTFLDTPGHAAFSAMRARGTHITDIVILVVAAEDGVMKQTIESIQHAKNAKVPIILAINKCDKPEADPERVKKELLAHDVVCEEYGGDVQAVHMSALKGENLMALAEATVALAEVLELKADSTGLVEGTIIESRTDQGRGPVTTAIIQRGTLRKGCILVAGKSWAKVRLMFDENGKTVDEATPSMPVEIVGWKEIPSAGAEILEVESEQRAREVVDWRNYAEQQEKIKQDMEVIEAKQKEHKDAYRKERESLANLTWRQRKAALYKTNKHLIAMRSKERAESDRNVLPVIVKGDVDGSTEAILNILDSYNANNECELDVIHFGVGDISENDINLAETFQGVIYGFSVNANKSVQQLAAKKGIKIKLHNIIYHLIEDLKDELSSKLPPSVVEHIIGEASVLATFCVTVGKSKVPVAGCRVQKGQLDRKMKFKLIRNRDVVWKGFLTSLKNHKDDVQIIEHVTVYKNILTSIKQEYDAFIEAIKKGQRNAFYLHGKLKVLAFEPTALICYRKRTIQLEDKVKVIERNSARIQNLILKIRNINKVPSTEALTPRKKRNPAKPIPGLTVKESLSLDALSRHLAQLEGRVRELKADMISKYIPLENKAGLEQELKHSLELRDKAEAVNEKLRLSYNRITLVANAVSAWAESDKSTSLQELLSQVMEKKEVVKAAAAFSISHIFEHDPSKSKEAEDLLEYIERFNELFSYGQYEAAAVYAANCPRGILRNEETMMKFKALGAVKGRILPLLRYFEALISSSAAVRHPLCAAMTLEAIKCALFEKQLNLVMHWVTQQRLTFCEAAGDVIYDYGEVEPFNKSKCLALAQIAYSQCGVHKKAALCLCKQGQICGAMDYIQQFKHLTFDALEQVILNDTVCTLEGWKKIADTCAENKHEKLSQEILSILTSQEGVVQISPFDDDAKIMEHVFL</sequence>
<dbReference type="SUPFAM" id="SSF52540">
    <property type="entry name" value="P-loop containing nucleoside triphosphate hydrolases"/>
    <property type="match status" value="1"/>
</dbReference>
<evidence type="ECO:0000256" key="9">
    <source>
        <dbReference type="ARBA" id="ARBA00023134"/>
    </source>
</evidence>
<evidence type="ECO:0000313" key="13">
    <source>
        <dbReference type="EMBL" id="EMP26073.1"/>
    </source>
</evidence>
<dbReference type="STRING" id="8469.M7B1U9"/>
<dbReference type="PROSITE" id="PS51722">
    <property type="entry name" value="G_TR_2"/>
    <property type="match status" value="1"/>
</dbReference>
<keyword evidence="4" id="KW-0547">Nucleotide-binding</keyword>
<accession>M7B1U9</accession>
<evidence type="ECO:0000256" key="1">
    <source>
        <dbReference type="ARBA" id="ARBA00004173"/>
    </source>
</evidence>
<evidence type="ECO:0000259" key="12">
    <source>
        <dbReference type="PROSITE" id="PS51722"/>
    </source>
</evidence>
<dbReference type="Pfam" id="PF11987">
    <property type="entry name" value="IF-2"/>
    <property type="match status" value="1"/>
</dbReference>
<evidence type="ECO:0000256" key="8">
    <source>
        <dbReference type="ARBA" id="ARBA00023128"/>
    </source>
</evidence>
<dbReference type="Gene3D" id="1.25.40.30">
    <property type="match status" value="1"/>
</dbReference>
<dbReference type="InterPro" id="IPR036925">
    <property type="entry name" value="TIF_IF2_dom3_sf"/>
</dbReference>
<gene>
    <name evidence="13" type="ORF">UY3_16843</name>
</gene>
<comment type="similarity">
    <text evidence="2">Belongs to the TRAFAC class translation factor GTPase superfamily. Classic translation factor GTPase family. IF-2 subfamily.</text>
</comment>
<dbReference type="InterPro" id="IPR005225">
    <property type="entry name" value="Small_GTP-bd"/>
</dbReference>
<dbReference type="SUPFAM" id="SSF48371">
    <property type="entry name" value="ARM repeat"/>
    <property type="match status" value="1"/>
</dbReference>
<dbReference type="InterPro" id="IPR009000">
    <property type="entry name" value="Transl_B-barrel_sf"/>
</dbReference>
<dbReference type="InterPro" id="IPR023115">
    <property type="entry name" value="TIF_IF2_dom3"/>
</dbReference>
<keyword evidence="9" id="KW-0342">GTP-binding</keyword>
<dbReference type="Pfam" id="PF13838">
    <property type="entry name" value="Clathrin_H_link"/>
    <property type="match status" value="1"/>
</dbReference>
<dbReference type="InterPro" id="IPR016024">
    <property type="entry name" value="ARM-type_fold"/>
</dbReference>
<dbReference type="GO" id="GO:0003743">
    <property type="term" value="F:translation initiation factor activity"/>
    <property type="evidence" value="ECO:0007669"/>
    <property type="project" value="UniProtKB-KW"/>
</dbReference>
<organism evidence="13 14">
    <name type="scientific">Chelonia mydas</name>
    <name type="common">Green sea-turtle</name>
    <name type="synonym">Chelonia agassizi</name>
    <dbReference type="NCBI Taxonomy" id="8469"/>
    <lineage>
        <taxon>Eukaryota</taxon>
        <taxon>Metazoa</taxon>
        <taxon>Chordata</taxon>
        <taxon>Craniata</taxon>
        <taxon>Vertebrata</taxon>
        <taxon>Euteleostomi</taxon>
        <taxon>Archelosauria</taxon>
        <taxon>Testudinata</taxon>
        <taxon>Testudines</taxon>
        <taxon>Cryptodira</taxon>
        <taxon>Durocryptodira</taxon>
        <taxon>Americhelydia</taxon>
        <taxon>Chelonioidea</taxon>
        <taxon>Cheloniidae</taxon>
        <taxon>Chelonia</taxon>
    </lineage>
</organism>
<evidence type="ECO:0000256" key="4">
    <source>
        <dbReference type="ARBA" id="ARBA00022741"/>
    </source>
</evidence>
<evidence type="ECO:0000256" key="7">
    <source>
        <dbReference type="ARBA" id="ARBA00023054"/>
    </source>
</evidence>
<keyword evidence="7" id="KW-0175">Coiled coil</keyword>
<dbReference type="PANTHER" id="PTHR43381">
    <property type="entry name" value="TRANSLATION INITIATION FACTOR IF-2-RELATED"/>
    <property type="match status" value="1"/>
</dbReference>
<dbReference type="AlphaFoldDB" id="M7B1U9"/>
<dbReference type="CDD" id="cd01887">
    <property type="entry name" value="IF2_eIF5B"/>
    <property type="match status" value="1"/>
</dbReference>
<dbReference type="Pfam" id="PF00009">
    <property type="entry name" value="GTP_EFTU"/>
    <property type="match status" value="1"/>
</dbReference>
<evidence type="ECO:0000256" key="5">
    <source>
        <dbReference type="ARBA" id="ARBA00022917"/>
    </source>
</evidence>
<dbReference type="InterPro" id="IPR032755">
    <property type="entry name" value="TSNAXIP1_N"/>
</dbReference>
<evidence type="ECO:0000256" key="6">
    <source>
        <dbReference type="ARBA" id="ARBA00022946"/>
    </source>
</evidence>
<dbReference type="InterPro" id="IPR000178">
    <property type="entry name" value="TF_IF2_bacterial-like"/>
</dbReference>
<proteinExistence type="inferred from homology"/>
<dbReference type="SUPFAM" id="SSF52156">
    <property type="entry name" value="Initiation factor IF2/eIF5b, domain 3"/>
    <property type="match status" value="1"/>
</dbReference>
<keyword evidence="3 13" id="KW-0396">Initiation factor</keyword>
<dbReference type="Gene3D" id="2.40.30.10">
    <property type="entry name" value="Translation factors"/>
    <property type="match status" value="2"/>
</dbReference>
<evidence type="ECO:0000256" key="11">
    <source>
        <dbReference type="ARBA" id="ARBA00044200"/>
    </source>
</evidence>
<dbReference type="NCBIfam" id="TIGR00231">
    <property type="entry name" value="small_GTP"/>
    <property type="match status" value="1"/>
</dbReference>
<dbReference type="CDD" id="cd03702">
    <property type="entry name" value="IF2_mtIF2_II"/>
    <property type="match status" value="1"/>
</dbReference>
<dbReference type="SUPFAM" id="SSF50447">
    <property type="entry name" value="Translation proteins"/>
    <property type="match status" value="2"/>
</dbReference>
<dbReference type="GO" id="GO:0005739">
    <property type="term" value="C:mitochondrion"/>
    <property type="evidence" value="ECO:0007669"/>
    <property type="project" value="UniProtKB-SubCell"/>
</dbReference>
<dbReference type="FunFam" id="3.40.50.300:FF:000019">
    <property type="entry name" value="Translation initiation factor IF-2"/>
    <property type="match status" value="1"/>
</dbReference>